<dbReference type="SUPFAM" id="SSF64376">
    <property type="entry name" value="YlxR-like"/>
    <property type="match status" value="1"/>
</dbReference>
<dbReference type="EMBL" id="ACIL03000002">
    <property type="protein sequence ID" value="ESL04729.1"/>
    <property type="molecule type" value="Genomic_DNA"/>
</dbReference>
<organism evidence="2 3">
    <name type="scientific">Catonella morbi ATCC 51271</name>
    <dbReference type="NCBI Taxonomy" id="592026"/>
    <lineage>
        <taxon>Bacteria</taxon>
        <taxon>Bacillati</taxon>
        <taxon>Bacillota</taxon>
        <taxon>Clostridia</taxon>
        <taxon>Lachnospirales</taxon>
        <taxon>Lachnospiraceae</taxon>
        <taxon>Catonella</taxon>
    </lineage>
</organism>
<gene>
    <name evidence="2" type="ORF">GCWU0000282_000117</name>
</gene>
<dbReference type="STRING" id="592026.GCWU0000282_000117"/>
<reference evidence="2 3" key="1">
    <citation type="submission" date="2013-06" db="EMBL/GenBank/DDBJ databases">
        <authorList>
            <person name="Weinstock G."/>
            <person name="Sodergren E."/>
            <person name="Clifton S."/>
            <person name="Fulton L."/>
            <person name="Fulton B."/>
            <person name="Courtney L."/>
            <person name="Fronick C."/>
            <person name="Harrison M."/>
            <person name="Strong C."/>
            <person name="Farmer C."/>
            <person name="Delahaunty K."/>
            <person name="Markovic C."/>
            <person name="Hall O."/>
            <person name="Minx P."/>
            <person name="Tomlinson C."/>
            <person name="Mitreva M."/>
            <person name="Nelson J."/>
            <person name="Hou S."/>
            <person name="Wollam A."/>
            <person name="Pepin K.H."/>
            <person name="Johnson M."/>
            <person name="Bhonagiri V."/>
            <person name="Nash W.E."/>
            <person name="Warren W."/>
            <person name="Chinwalla A."/>
            <person name="Mardis E.R."/>
            <person name="Wilson R.K."/>
        </authorList>
    </citation>
    <scope>NUCLEOTIDE SEQUENCE [LARGE SCALE GENOMIC DNA]</scope>
    <source>
        <strain evidence="2 3">ATCC 51271</strain>
    </source>
</reference>
<dbReference type="CDD" id="cd00279">
    <property type="entry name" value="YlxR"/>
    <property type="match status" value="1"/>
</dbReference>
<sequence length="85" mass="9671">MNNPQRTCIACKSVKDKKDLIRIVRTKEGETELDMTGRKNGRGAYICKDIKCFESLKKSRGLDRSFKSQISPGVYDKLTDELNSL</sequence>
<protein>
    <recommendedName>
        <fullName evidence="1">YlxR domain-containing protein</fullName>
    </recommendedName>
</protein>
<feature type="domain" description="YlxR" evidence="1">
    <location>
        <begin position="6"/>
        <end position="79"/>
    </location>
</feature>
<dbReference type="Proteomes" id="UP000018227">
    <property type="component" value="Unassembled WGS sequence"/>
</dbReference>
<dbReference type="Pfam" id="PF04296">
    <property type="entry name" value="YlxR"/>
    <property type="match status" value="1"/>
</dbReference>
<evidence type="ECO:0000259" key="1">
    <source>
        <dbReference type="Pfam" id="PF04296"/>
    </source>
</evidence>
<dbReference type="PANTHER" id="PTHR34215">
    <property type="entry name" value="BLL0784 PROTEIN"/>
    <property type="match status" value="1"/>
</dbReference>
<accession>V2XRC5</accession>
<evidence type="ECO:0000313" key="3">
    <source>
        <dbReference type="Proteomes" id="UP000018227"/>
    </source>
</evidence>
<dbReference type="InterPro" id="IPR037465">
    <property type="entry name" value="YlxR"/>
</dbReference>
<dbReference type="PANTHER" id="PTHR34215:SF1">
    <property type="entry name" value="YLXR DOMAIN-CONTAINING PROTEIN"/>
    <property type="match status" value="1"/>
</dbReference>
<dbReference type="AlphaFoldDB" id="V2XRC5"/>
<comment type="caution">
    <text evidence="2">The sequence shown here is derived from an EMBL/GenBank/DDBJ whole genome shotgun (WGS) entry which is preliminary data.</text>
</comment>
<dbReference type="Gene3D" id="3.30.1230.10">
    <property type="entry name" value="YlxR-like"/>
    <property type="match status" value="1"/>
</dbReference>
<proteinExistence type="predicted"/>
<evidence type="ECO:0000313" key="2">
    <source>
        <dbReference type="EMBL" id="ESL04729.1"/>
    </source>
</evidence>
<dbReference type="NCBIfam" id="NF047356">
    <property type="entry name" value="RNA_bind_RnpM"/>
    <property type="match status" value="1"/>
</dbReference>
<dbReference type="InterPro" id="IPR007393">
    <property type="entry name" value="YlxR_dom"/>
</dbReference>
<name>V2XRC5_9FIRM</name>
<dbReference type="OrthoDB" id="9813251at2"/>
<keyword evidence="3" id="KW-1185">Reference proteome</keyword>
<dbReference type="HOGENOM" id="CLU_147970_2_1_9"/>
<dbReference type="eggNOG" id="COG2740">
    <property type="taxonomic scope" value="Bacteria"/>
</dbReference>
<dbReference type="InterPro" id="IPR035931">
    <property type="entry name" value="YlxR-like_sf"/>
</dbReference>
<dbReference type="RefSeq" id="WP_023353021.1">
    <property type="nucleotide sequence ID" value="NZ_KI535366.1"/>
</dbReference>